<comment type="similarity">
    <text evidence="2">Belongs to the methyl-accepting chemotaxis (MCP) protein family.</text>
</comment>
<protein>
    <submittedName>
        <fullName evidence="8">Methyl-accepting chemotaxis protein</fullName>
    </submittedName>
</protein>
<name>A0A1M4VVJ5_MARH1</name>
<dbReference type="Pfam" id="PF00015">
    <property type="entry name" value="MCPsignal"/>
    <property type="match status" value="1"/>
</dbReference>
<dbReference type="Gene3D" id="6.10.340.10">
    <property type="match status" value="1"/>
</dbReference>
<dbReference type="GO" id="GO:0016020">
    <property type="term" value="C:membrane"/>
    <property type="evidence" value="ECO:0007669"/>
    <property type="project" value="InterPro"/>
</dbReference>
<keyword evidence="9" id="KW-1185">Reference proteome</keyword>
<reference evidence="8" key="1">
    <citation type="submission" date="2016-11" db="EMBL/GenBank/DDBJ databases">
        <authorList>
            <person name="Varghese N."/>
            <person name="Submissions S."/>
        </authorList>
    </citation>
    <scope>NUCLEOTIDE SEQUENCE [LARGE SCALE GENOMIC DNA]</scope>
    <source>
        <strain evidence="8">DSM 16785</strain>
    </source>
</reference>
<proteinExistence type="inferred from homology"/>
<dbReference type="AlphaFoldDB" id="A0A1M4VVJ5"/>
<dbReference type="CDD" id="cd18774">
    <property type="entry name" value="PDC2_HK_sensor"/>
    <property type="match status" value="1"/>
</dbReference>
<evidence type="ECO:0000256" key="4">
    <source>
        <dbReference type="SAM" id="Coils"/>
    </source>
</evidence>
<evidence type="ECO:0000256" key="1">
    <source>
        <dbReference type="ARBA" id="ARBA00023224"/>
    </source>
</evidence>
<dbReference type="InterPro" id="IPR004089">
    <property type="entry name" value="MCPsignal_dom"/>
</dbReference>
<feature type="domain" description="Methyl-accepting transducer" evidence="6">
    <location>
        <begin position="448"/>
        <end position="684"/>
    </location>
</feature>
<sequence length="734" mass="83197">MKINSKILTLVLFLLILSLTIFFFISLTQSQKSLQESFVSKLIVARDSKKAFLEKTLLEVENDLIYFTEMPVIIETLNGFYGEEEFSKSLNGFDKYIKDLQIVYYENNPYNNKEKLDNFFYDDNFDQNKISPDILDEIYQYNSIHEKINPLLRKLIYTKNVYYNIFYITPDGYILYSTKKNKEFGTNIETGEYKNTSLGDLYKLLKNSNDNNVHFSDIKNYKASDEEHGFFAGKKVMYDDENIGYLIFQILNESFEYILQDKRGMGETGITYIVGKDKIMRSNLKGEETILKQKVETKYVEKALKGEEGWEIGKNYKGEEVLAAYAPFKYKEIEWAFISEISTKEAFKASEKIKTILIITSIIILIISIVISLIFAKKISKPLIELSKKVDKFATGDFTVEFESKGKDETAIIAKSLQNMSKKLRETIKWLLEAGQKIEESSETLTKVSEKTKEANGEALRKAKKIEENAENAAATTEELTSGVNEVSIAAQNVSSNAVEIAQEVNETTQLTEEGEKSITEITKIIEQAVEKSKETEETVEILSEKAANIGEIVETITNITEQTNLLALNAAIEAARAGEAGKGFAVVADEIRKLAEESKKATEQIAQILTEIKEGAQNANKATEETAGVINKVEKNAEEIKEKFQKILERVENINQRIEGLTANAEEQSASTEEMAAASDKTAQMILEISNEITEITKDVEEESKEIENVNKKAEELEKLVDQLNEKLNQFKV</sequence>
<accession>A0A1M4VVJ5</accession>
<dbReference type="Proteomes" id="UP000184334">
    <property type="component" value="Unassembled WGS sequence"/>
</dbReference>
<dbReference type="EMBL" id="FQUI01000013">
    <property type="protein sequence ID" value="SHE72883.1"/>
    <property type="molecule type" value="Genomic_DNA"/>
</dbReference>
<keyword evidence="5" id="KW-1133">Transmembrane helix</keyword>
<dbReference type="CDD" id="cd11386">
    <property type="entry name" value="MCP_signal"/>
    <property type="match status" value="1"/>
</dbReference>
<dbReference type="PANTHER" id="PTHR32089">
    <property type="entry name" value="METHYL-ACCEPTING CHEMOTAXIS PROTEIN MCPB"/>
    <property type="match status" value="1"/>
</dbReference>
<evidence type="ECO:0000256" key="2">
    <source>
        <dbReference type="ARBA" id="ARBA00029447"/>
    </source>
</evidence>
<evidence type="ECO:0000256" key="5">
    <source>
        <dbReference type="SAM" id="Phobius"/>
    </source>
</evidence>
<keyword evidence="4" id="KW-0175">Coiled coil</keyword>
<evidence type="ECO:0000259" key="6">
    <source>
        <dbReference type="PROSITE" id="PS50111"/>
    </source>
</evidence>
<comment type="caution">
    <text evidence="8">The sequence shown here is derived from an EMBL/GenBank/DDBJ whole genome shotgun (WGS) entry which is preliminary data.</text>
</comment>
<feature type="domain" description="HAMP" evidence="7">
    <location>
        <begin position="377"/>
        <end position="429"/>
    </location>
</feature>
<feature type="coiled-coil region" evidence="4">
    <location>
        <begin position="449"/>
        <end position="480"/>
    </location>
</feature>
<dbReference type="CDD" id="cd06225">
    <property type="entry name" value="HAMP"/>
    <property type="match status" value="1"/>
</dbReference>
<dbReference type="InterPro" id="IPR003660">
    <property type="entry name" value="HAMP_dom"/>
</dbReference>
<dbReference type="PANTHER" id="PTHR32089:SF112">
    <property type="entry name" value="LYSOZYME-LIKE PROTEIN-RELATED"/>
    <property type="match status" value="1"/>
</dbReference>
<dbReference type="GO" id="GO:0007165">
    <property type="term" value="P:signal transduction"/>
    <property type="evidence" value="ECO:0007669"/>
    <property type="project" value="UniProtKB-KW"/>
</dbReference>
<feature type="coiled-coil region" evidence="4">
    <location>
        <begin position="592"/>
        <end position="731"/>
    </location>
</feature>
<dbReference type="RefSeq" id="WP_072864110.1">
    <property type="nucleotide sequence ID" value="NZ_FQUI01000013.1"/>
</dbReference>
<dbReference type="SMART" id="SM00283">
    <property type="entry name" value="MA"/>
    <property type="match status" value="1"/>
</dbReference>
<keyword evidence="1 3" id="KW-0807">Transducer</keyword>
<dbReference type="SUPFAM" id="SSF58104">
    <property type="entry name" value="Methyl-accepting chemotaxis protein (MCP) signaling domain"/>
    <property type="match status" value="1"/>
</dbReference>
<evidence type="ECO:0000256" key="3">
    <source>
        <dbReference type="PROSITE-ProRule" id="PRU00284"/>
    </source>
</evidence>
<gene>
    <name evidence="8" type="ORF">SAMN02745164_01011</name>
</gene>
<evidence type="ECO:0000313" key="8">
    <source>
        <dbReference type="EMBL" id="SHE72883.1"/>
    </source>
</evidence>
<dbReference type="OrthoDB" id="45256at2"/>
<keyword evidence="5" id="KW-0472">Membrane</keyword>
<dbReference type="PROSITE" id="PS50111">
    <property type="entry name" value="CHEMOTAXIS_TRANSDUC_2"/>
    <property type="match status" value="1"/>
</dbReference>
<dbReference type="SMART" id="SM00304">
    <property type="entry name" value="HAMP"/>
    <property type="match status" value="1"/>
</dbReference>
<keyword evidence="5" id="KW-0812">Transmembrane</keyword>
<evidence type="ECO:0000313" key="9">
    <source>
        <dbReference type="Proteomes" id="UP000184334"/>
    </source>
</evidence>
<dbReference type="PROSITE" id="PS50885">
    <property type="entry name" value="HAMP"/>
    <property type="match status" value="1"/>
</dbReference>
<dbReference type="STRING" id="1122195.SAMN02745164_01011"/>
<organism evidence="8 9">
    <name type="scientific">Marinitoga hydrogenitolerans (strain DSM 16785 / JCM 12826 / AT1271)</name>
    <dbReference type="NCBI Taxonomy" id="1122195"/>
    <lineage>
        <taxon>Bacteria</taxon>
        <taxon>Thermotogati</taxon>
        <taxon>Thermotogota</taxon>
        <taxon>Thermotogae</taxon>
        <taxon>Petrotogales</taxon>
        <taxon>Petrotogaceae</taxon>
        <taxon>Marinitoga</taxon>
    </lineage>
</organism>
<evidence type="ECO:0000259" key="7">
    <source>
        <dbReference type="PROSITE" id="PS50885"/>
    </source>
</evidence>
<feature type="transmembrane region" description="Helical" evidence="5">
    <location>
        <begin position="356"/>
        <end position="376"/>
    </location>
</feature>
<dbReference type="Gene3D" id="1.10.287.950">
    <property type="entry name" value="Methyl-accepting chemotaxis protein"/>
    <property type="match status" value="1"/>
</dbReference>
<dbReference type="Pfam" id="PF00672">
    <property type="entry name" value="HAMP"/>
    <property type="match status" value="1"/>
</dbReference>